<evidence type="ECO:0000256" key="2">
    <source>
        <dbReference type="PROSITE-ProRule" id="PRU00117"/>
    </source>
</evidence>
<evidence type="ECO:0000313" key="4">
    <source>
        <dbReference type="EMBL" id="ABP00427.1"/>
    </source>
</evidence>
<dbReference type="EMBL" id="CP000597">
    <property type="protein sequence ID" value="ABP00427.1"/>
    <property type="molecule type" value="Genomic_DNA"/>
</dbReference>
<dbReference type="GeneID" id="5006275"/>
<dbReference type="OrthoDB" id="498599at2759"/>
<dbReference type="OMA" id="AHVAIDQ"/>
<dbReference type="AlphaFoldDB" id="A4S9R3"/>
<dbReference type="Gramene" id="ABP00427">
    <property type="protein sequence ID" value="ABP00427"/>
    <property type="gene ID" value="OSTLU_28287"/>
</dbReference>
<dbReference type="GO" id="GO:0003723">
    <property type="term" value="F:RNA binding"/>
    <property type="evidence" value="ECO:0007669"/>
    <property type="project" value="UniProtKB-UniRule"/>
</dbReference>
<dbReference type="RefSeq" id="XP_001422110.1">
    <property type="nucleotide sequence ID" value="XM_001422073.1"/>
</dbReference>
<dbReference type="PROSITE" id="PS01159">
    <property type="entry name" value="WW_DOMAIN_1"/>
    <property type="match status" value="1"/>
</dbReference>
<dbReference type="KEGG" id="olu:OSTLU_28287"/>
<reference evidence="4 5" key="1">
    <citation type="journal article" date="2007" name="Proc. Natl. Acad. Sci. U.S.A.">
        <title>The tiny eukaryote Ostreococcus provides genomic insights into the paradox of plankton speciation.</title>
        <authorList>
            <person name="Palenik B."/>
            <person name="Grimwood J."/>
            <person name="Aerts A."/>
            <person name="Rouze P."/>
            <person name="Salamov A."/>
            <person name="Putnam N."/>
            <person name="Dupont C."/>
            <person name="Jorgensen R."/>
            <person name="Derelle E."/>
            <person name="Rombauts S."/>
            <person name="Zhou K."/>
            <person name="Otillar R."/>
            <person name="Merchant S.S."/>
            <person name="Podell S."/>
            <person name="Gaasterland T."/>
            <person name="Napoli C."/>
            <person name="Gendler K."/>
            <person name="Manuell A."/>
            <person name="Tai V."/>
            <person name="Vallon O."/>
            <person name="Piganeau G."/>
            <person name="Jancek S."/>
            <person name="Heijde M."/>
            <person name="Jabbari K."/>
            <person name="Bowler C."/>
            <person name="Lohr M."/>
            <person name="Robbens S."/>
            <person name="Werner G."/>
            <person name="Dubchak I."/>
            <person name="Pazour G.J."/>
            <person name="Ren Q."/>
            <person name="Paulsen I."/>
            <person name="Delwiche C."/>
            <person name="Schmutz J."/>
            <person name="Rokhsar D."/>
            <person name="Van de Peer Y."/>
            <person name="Moreau H."/>
            <person name="Grigoriev I.V."/>
        </authorList>
    </citation>
    <scope>NUCLEOTIDE SEQUENCE [LARGE SCALE GENOMIC DNA]</scope>
    <source>
        <strain evidence="4 5">CCE9901</strain>
    </source>
</reference>
<dbReference type="InterPro" id="IPR036612">
    <property type="entry name" value="KH_dom_type_1_sf"/>
</dbReference>
<evidence type="ECO:0000313" key="5">
    <source>
        <dbReference type="Proteomes" id="UP000001568"/>
    </source>
</evidence>
<name>A4S9R3_OSTLU</name>
<feature type="domain" description="WW" evidence="3">
    <location>
        <begin position="214"/>
        <end position="247"/>
    </location>
</feature>
<keyword evidence="5" id="KW-1185">Reference proteome</keyword>
<evidence type="ECO:0000256" key="1">
    <source>
        <dbReference type="ARBA" id="ARBA00022737"/>
    </source>
</evidence>
<dbReference type="SUPFAM" id="SSF51045">
    <property type="entry name" value="WW domain"/>
    <property type="match status" value="1"/>
</dbReference>
<keyword evidence="1" id="KW-0677">Repeat</keyword>
<gene>
    <name evidence="4" type="ORF">OSTLU_28287</name>
</gene>
<dbReference type="HOGENOM" id="CLU_1117253_0_0_1"/>
<dbReference type="InterPro" id="IPR004088">
    <property type="entry name" value="KH_dom_type_1"/>
</dbReference>
<dbReference type="CDD" id="cd00105">
    <property type="entry name" value="KH-I"/>
    <property type="match status" value="2"/>
</dbReference>
<accession>A4S9R3</accession>
<dbReference type="Proteomes" id="UP000001568">
    <property type="component" value="Chromosome 17"/>
</dbReference>
<dbReference type="InterPro" id="IPR036020">
    <property type="entry name" value="WW_dom_sf"/>
</dbReference>
<dbReference type="Gene3D" id="2.20.70.10">
    <property type="match status" value="1"/>
</dbReference>
<keyword evidence="2" id="KW-0694">RNA-binding</keyword>
<dbReference type="PROSITE" id="PS50020">
    <property type="entry name" value="WW_DOMAIN_2"/>
    <property type="match status" value="1"/>
</dbReference>
<proteinExistence type="predicted"/>
<sequence length="249" mass="25500">MVGRIIGRGGETIKGLQASSGAHVAIDQNVGEGEPRKITIAGAAACVDVASELVENLLLGTGVGGGLLVTPGQITRSIECPKESVGKLIGRGGETIRGIQTATGARMQIDQTRQPCQVILAGSEACVEAGAQVVQEIIDGGSTAVFNEIARGGQGFGGQGFGGQGYGAQAAGWGAPQAQAAAYANPAAYAQQQAMYAQMYAQHYGQQYAAVAPVAAANPWRALDDGKGNVYYYNALTGVSQWEKPSELT</sequence>
<dbReference type="CDD" id="cd00201">
    <property type="entry name" value="WW"/>
    <property type="match status" value="1"/>
</dbReference>
<dbReference type="PANTHER" id="PTHR10288">
    <property type="entry name" value="KH DOMAIN CONTAINING RNA BINDING PROTEIN"/>
    <property type="match status" value="1"/>
</dbReference>
<dbReference type="Pfam" id="PF00013">
    <property type="entry name" value="KH_1"/>
    <property type="match status" value="2"/>
</dbReference>
<dbReference type="PROSITE" id="PS50084">
    <property type="entry name" value="KH_TYPE_1"/>
    <property type="match status" value="2"/>
</dbReference>
<dbReference type="InterPro" id="IPR001202">
    <property type="entry name" value="WW_dom"/>
</dbReference>
<dbReference type="SMART" id="SM00456">
    <property type="entry name" value="WW"/>
    <property type="match status" value="1"/>
</dbReference>
<dbReference type="SMART" id="SM00322">
    <property type="entry name" value="KH"/>
    <property type="match status" value="2"/>
</dbReference>
<dbReference type="eggNOG" id="KOG1676">
    <property type="taxonomic scope" value="Eukaryota"/>
</dbReference>
<dbReference type="SUPFAM" id="SSF54791">
    <property type="entry name" value="Eukaryotic type KH-domain (KH-domain type I)"/>
    <property type="match status" value="2"/>
</dbReference>
<evidence type="ECO:0000259" key="3">
    <source>
        <dbReference type="PROSITE" id="PS50020"/>
    </source>
</evidence>
<dbReference type="InterPro" id="IPR004087">
    <property type="entry name" value="KH_dom"/>
</dbReference>
<organism evidence="4 5">
    <name type="scientific">Ostreococcus lucimarinus (strain CCE9901)</name>
    <dbReference type="NCBI Taxonomy" id="436017"/>
    <lineage>
        <taxon>Eukaryota</taxon>
        <taxon>Viridiplantae</taxon>
        <taxon>Chlorophyta</taxon>
        <taxon>Mamiellophyceae</taxon>
        <taxon>Mamiellales</taxon>
        <taxon>Bathycoccaceae</taxon>
        <taxon>Ostreococcus</taxon>
    </lineage>
</organism>
<protein>
    <recommendedName>
        <fullName evidence="3">WW domain-containing protein</fullName>
    </recommendedName>
</protein>
<dbReference type="Pfam" id="PF00397">
    <property type="entry name" value="WW"/>
    <property type="match status" value="1"/>
</dbReference>
<dbReference type="Gene3D" id="3.30.1370.10">
    <property type="entry name" value="K Homology domain, type 1"/>
    <property type="match status" value="2"/>
</dbReference>